<feature type="transmembrane region" description="Helical" evidence="8">
    <location>
        <begin position="186"/>
        <end position="205"/>
    </location>
</feature>
<evidence type="ECO:0000256" key="6">
    <source>
        <dbReference type="ARBA" id="ARBA00022989"/>
    </source>
</evidence>
<evidence type="ECO:0000256" key="2">
    <source>
        <dbReference type="ARBA" id="ARBA00009142"/>
    </source>
</evidence>
<gene>
    <name evidence="9" type="ORF">ABIE21_003102</name>
</gene>
<dbReference type="Pfam" id="PF01925">
    <property type="entry name" value="TauE"/>
    <property type="match status" value="1"/>
</dbReference>
<dbReference type="EMBL" id="JBEPSJ010000004">
    <property type="protein sequence ID" value="MET4583576.1"/>
    <property type="molecule type" value="Genomic_DNA"/>
</dbReference>
<proteinExistence type="inferred from homology"/>
<dbReference type="Proteomes" id="UP001549257">
    <property type="component" value="Unassembled WGS sequence"/>
</dbReference>
<name>A0ABV2QR96_9MICO</name>
<evidence type="ECO:0000256" key="7">
    <source>
        <dbReference type="ARBA" id="ARBA00023136"/>
    </source>
</evidence>
<keyword evidence="6 8" id="KW-1133">Transmembrane helix</keyword>
<evidence type="ECO:0000256" key="8">
    <source>
        <dbReference type="RuleBase" id="RU363041"/>
    </source>
</evidence>
<evidence type="ECO:0000313" key="9">
    <source>
        <dbReference type="EMBL" id="MET4583576.1"/>
    </source>
</evidence>
<keyword evidence="10" id="KW-1185">Reference proteome</keyword>
<evidence type="ECO:0000256" key="4">
    <source>
        <dbReference type="ARBA" id="ARBA00022475"/>
    </source>
</evidence>
<keyword evidence="7 8" id="KW-0472">Membrane</keyword>
<keyword evidence="3" id="KW-0813">Transport</keyword>
<feature type="transmembrane region" description="Helical" evidence="8">
    <location>
        <begin position="72"/>
        <end position="92"/>
    </location>
</feature>
<evidence type="ECO:0000313" key="10">
    <source>
        <dbReference type="Proteomes" id="UP001549257"/>
    </source>
</evidence>
<dbReference type="PANTHER" id="PTHR30269:SF37">
    <property type="entry name" value="MEMBRANE TRANSPORTER PROTEIN"/>
    <property type="match status" value="1"/>
</dbReference>
<feature type="transmembrane region" description="Helical" evidence="8">
    <location>
        <begin position="97"/>
        <end position="116"/>
    </location>
</feature>
<keyword evidence="4 8" id="KW-1003">Cell membrane</keyword>
<comment type="similarity">
    <text evidence="2 8">Belongs to the 4-toluene sulfonate uptake permease (TSUP) (TC 2.A.102) family.</text>
</comment>
<sequence>MTWWEVAVIAGVVVVATALQGSIGFGLGMLAAPVIGLIDPTVLPGIVIMLAIVVTAIVALRERASLDLAGAGWALVGRVPGSVAGAALVAVLPAKGLAVLVALVVLGGVGLSLVGWKPAPTRIGLVSAGAASGILGTSTSIGGAPMALIWQRFDGPQLRGTMAAFFLVGSSLSLVALVAFGAVTEATLTLAVWLLPAVLAGYALSRYANTLLDKRRLRITALAASSLGAVMLIAAQLV</sequence>
<dbReference type="InterPro" id="IPR002781">
    <property type="entry name" value="TM_pro_TauE-like"/>
</dbReference>
<dbReference type="RefSeq" id="WP_354025744.1">
    <property type="nucleotide sequence ID" value="NZ_JBEPSJ010000004.1"/>
</dbReference>
<feature type="transmembrane region" description="Helical" evidence="8">
    <location>
        <begin position="128"/>
        <end position="150"/>
    </location>
</feature>
<protein>
    <recommendedName>
        <fullName evidence="8">Probable membrane transporter protein</fullName>
    </recommendedName>
</protein>
<comment type="subcellular location">
    <subcellularLocation>
        <location evidence="1 8">Cell membrane</location>
        <topology evidence="1 8">Multi-pass membrane protein</topology>
    </subcellularLocation>
</comment>
<keyword evidence="5 8" id="KW-0812">Transmembrane</keyword>
<accession>A0ABV2QR96</accession>
<feature type="transmembrane region" description="Helical" evidence="8">
    <location>
        <begin position="162"/>
        <end position="180"/>
    </location>
</feature>
<reference evidence="9 10" key="1">
    <citation type="submission" date="2024-06" db="EMBL/GenBank/DDBJ databases">
        <title>Sorghum-associated microbial communities from plants grown in Nebraska, USA.</title>
        <authorList>
            <person name="Schachtman D."/>
        </authorList>
    </citation>
    <scope>NUCLEOTIDE SEQUENCE [LARGE SCALE GENOMIC DNA]</scope>
    <source>
        <strain evidence="9 10">2857</strain>
    </source>
</reference>
<feature type="transmembrane region" description="Helical" evidence="8">
    <location>
        <begin position="217"/>
        <end position="237"/>
    </location>
</feature>
<evidence type="ECO:0000256" key="3">
    <source>
        <dbReference type="ARBA" id="ARBA00022448"/>
    </source>
</evidence>
<evidence type="ECO:0000256" key="5">
    <source>
        <dbReference type="ARBA" id="ARBA00022692"/>
    </source>
</evidence>
<feature type="transmembrane region" description="Helical" evidence="8">
    <location>
        <begin position="42"/>
        <end position="60"/>
    </location>
</feature>
<feature type="transmembrane region" description="Helical" evidence="8">
    <location>
        <begin position="6"/>
        <end position="30"/>
    </location>
</feature>
<dbReference type="InterPro" id="IPR052017">
    <property type="entry name" value="TSUP"/>
</dbReference>
<organism evidence="9 10">
    <name type="scientific">Conyzicola nivalis</name>
    <dbReference type="NCBI Taxonomy" id="1477021"/>
    <lineage>
        <taxon>Bacteria</taxon>
        <taxon>Bacillati</taxon>
        <taxon>Actinomycetota</taxon>
        <taxon>Actinomycetes</taxon>
        <taxon>Micrococcales</taxon>
        <taxon>Microbacteriaceae</taxon>
        <taxon>Conyzicola</taxon>
    </lineage>
</organism>
<dbReference type="PANTHER" id="PTHR30269">
    <property type="entry name" value="TRANSMEMBRANE PROTEIN YFCA"/>
    <property type="match status" value="1"/>
</dbReference>
<evidence type="ECO:0000256" key="1">
    <source>
        <dbReference type="ARBA" id="ARBA00004651"/>
    </source>
</evidence>
<comment type="caution">
    <text evidence="9">The sequence shown here is derived from an EMBL/GenBank/DDBJ whole genome shotgun (WGS) entry which is preliminary data.</text>
</comment>